<dbReference type="InterPro" id="IPR010982">
    <property type="entry name" value="Lambda_DNA-bd_dom_sf"/>
</dbReference>
<evidence type="ECO:0000256" key="1">
    <source>
        <dbReference type="ARBA" id="ARBA00023125"/>
    </source>
</evidence>
<dbReference type="InterPro" id="IPR001387">
    <property type="entry name" value="Cro/C1-type_HTH"/>
</dbReference>
<dbReference type="Pfam" id="PF07883">
    <property type="entry name" value="Cupin_2"/>
    <property type="match status" value="1"/>
</dbReference>
<dbReference type="AlphaFoldDB" id="A0A1T4YGL9"/>
<evidence type="ECO:0000259" key="2">
    <source>
        <dbReference type="PROSITE" id="PS50943"/>
    </source>
</evidence>
<dbReference type="Gene3D" id="1.10.260.40">
    <property type="entry name" value="lambda repressor-like DNA-binding domains"/>
    <property type="match status" value="1"/>
</dbReference>
<protein>
    <submittedName>
        <fullName evidence="3">Transcriptional regulator, XRE family with cupin sensor</fullName>
    </submittedName>
</protein>
<evidence type="ECO:0000313" key="4">
    <source>
        <dbReference type="Proteomes" id="UP000189735"/>
    </source>
</evidence>
<name>A0A1T4YGL9_9MICO</name>
<feature type="domain" description="HTH cro/C1-type" evidence="2">
    <location>
        <begin position="20"/>
        <end position="74"/>
    </location>
</feature>
<dbReference type="SMART" id="SM00530">
    <property type="entry name" value="HTH_XRE"/>
    <property type="match status" value="1"/>
</dbReference>
<sequence length="218" mass="22559">MLESGDEAALSANESLGRRLRELRTQSGLSLRALARSLDISASAVSQIETGVMVPSVNRLIAIVTALGVPLSAAFEAPGAEPAAASTAAATLGDRLAGLPDQPVEGDGYVISRAGRVPDMNLESGVVYRRLSPGPVPGLEVFESTYPAGSTGSAHGDLIRHDGFEIGSITSGTLTITFEGEDVVLTAGDSITFPATRPHRLSNRSGEPCVAVWLIVHS</sequence>
<dbReference type="Proteomes" id="UP000189735">
    <property type="component" value="Unassembled WGS sequence"/>
</dbReference>
<dbReference type="Gene3D" id="2.60.120.10">
    <property type="entry name" value="Jelly Rolls"/>
    <property type="match status" value="1"/>
</dbReference>
<organism evidence="3 4">
    <name type="scientific">Agreia bicolorata</name>
    <dbReference type="NCBI Taxonomy" id="110935"/>
    <lineage>
        <taxon>Bacteria</taxon>
        <taxon>Bacillati</taxon>
        <taxon>Actinomycetota</taxon>
        <taxon>Actinomycetes</taxon>
        <taxon>Micrococcales</taxon>
        <taxon>Microbacteriaceae</taxon>
        <taxon>Agreia</taxon>
    </lineage>
</organism>
<dbReference type="Pfam" id="PF13560">
    <property type="entry name" value="HTH_31"/>
    <property type="match status" value="1"/>
</dbReference>
<dbReference type="SUPFAM" id="SSF47413">
    <property type="entry name" value="lambda repressor-like DNA-binding domains"/>
    <property type="match status" value="1"/>
</dbReference>
<proteinExistence type="predicted"/>
<dbReference type="PANTHER" id="PTHR46797:SF1">
    <property type="entry name" value="METHYLPHOSPHONATE SYNTHASE"/>
    <property type="match status" value="1"/>
</dbReference>
<keyword evidence="1" id="KW-0238">DNA-binding</keyword>
<dbReference type="CDD" id="cd00093">
    <property type="entry name" value="HTH_XRE"/>
    <property type="match status" value="1"/>
</dbReference>
<dbReference type="CDD" id="cd02209">
    <property type="entry name" value="cupin_XRE_C"/>
    <property type="match status" value="1"/>
</dbReference>
<dbReference type="PROSITE" id="PS50943">
    <property type="entry name" value="HTH_CROC1"/>
    <property type="match status" value="1"/>
</dbReference>
<accession>A0A1T4YGL9</accession>
<gene>
    <name evidence="3" type="ORF">SAMN06295879_3124</name>
</gene>
<dbReference type="EMBL" id="FUYG01000009">
    <property type="protein sequence ID" value="SKB00934.1"/>
    <property type="molecule type" value="Genomic_DNA"/>
</dbReference>
<dbReference type="GO" id="GO:0003677">
    <property type="term" value="F:DNA binding"/>
    <property type="evidence" value="ECO:0007669"/>
    <property type="project" value="UniProtKB-KW"/>
</dbReference>
<dbReference type="InterPro" id="IPR050807">
    <property type="entry name" value="TransReg_Diox_bact_type"/>
</dbReference>
<reference evidence="4" key="1">
    <citation type="submission" date="2017-02" db="EMBL/GenBank/DDBJ databases">
        <authorList>
            <person name="Varghese N."/>
            <person name="Submissions S."/>
        </authorList>
    </citation>
    <scope>NUCLEOTIDE SEQUENCE [LARGE SCALE GENOMIC DNA]</scope>
    <source>
        <strain evidence="4">VKM Ac-2052</strain>
    </source>
</reference>
<dbReference type="InterPro" id="IPR011051">
    <property type="entry name" value="RmlC_Cupin_sf"/>
</dbReference>
<dbReference type="PANTHER" id="PTHR46797">
    <property type="entry name" value="HTH-TYPE TRANSCRIPTIONAL REGULATOR"/>
    <property type="match status" value="1"/>
</dbReference>
<dbReference type="GO" id="GO:0005829">
    <property type="term" value="C:cytosol"/>
    <property type="evidence" value="ECO:0007669"/>
    <property type="project" value="TreeGrafter"/>
</dbReference>
<dbReference type="GO" id="GO:0003700">
    <property type="term" value="F:DNA-binding transcription factor activity"/>
    <property type="evidence" value="ECO:0007669"/>
    <property type="project" value="TreeGrafter"/>
</dbReference>
<dbReference type="InterPro" id="IPR013096">
    <property type="entry name" value="Cupin_2"/>
</dbReference>
<dbReference type="InterPro" id="IPR014710">
    <property type="entry name" value="RmlC-like_jellyroll"/>
</dbReference>
<dbReference type="SUPFAM" id="SSF51182">
    <property type="entry name" value="RmlC-like cupins"/>
    <property type="match status" value="1"/>
</dbReference>
<evidence type="ECO:0000313" key="3">
    <source>
        <dbReference type="EMBL" id="SKB00934.1"/>
    </source>
</evidence>